<dbReference type="EMBL" id="VRUR01000001">
    <property type="protein sequence ID" value="TXN37450.1"/>
    <property type="molecule type" value="Genomic_DNA"/>
</dbReference>
<evidence type="ECO:0000259" key="8">
    <source>
        <dbReference type="PROSITE" id="PS50850"/>
    </source>
</evidence>
<feature type="transmembrane region" description="Helical" evidence="7">
    <location>
        <begin position="280"/>
        <end position="298"/>
    </location>
</feature>
<dbReference type="InterPro" id="IPR020846">
    <property type="entry name" value="MFS_dom"/>
</dbReference>
<keyword evidence="3" id="KW-1003">Cell membrane</keyword>
<dbReference type="GO" id="GO:0015213">
    <property type="term" value="F:uridine transmembrane transporter activity"/>
    <property type="evidence" value="ECO:0007669"/>
    <property type="project" value="TreeGrafter"/>
</dbReference>
<dbReference type="CDD" id="cd06177">
    <property type="entry name" value="MFS_NHS"/>
    <property type="match status" value="1"/>
</dbReference>
<comment type="subcellular location">
    <subcellularLocation>
        <location evidence="1">Cell membrane</location>
        <topology evidence="1">Multi-pass membrane protein</topology>
    </subcellularLocation>
</comment>
<feature type="transmembrane region" description="Helical" evidence="7">
    <location>
        <begin position="382"/>
        <end position="400"/>
    </location>
</feature>
<evidence type="ECO:0000313" key="9">
    <source>
        <dbReference type="EMBL" id="TXN37450.1"/>
    </source>
</evidence>
<feature type="transmembrane region" description="Helical" evidence="7">
    <location>
        <begin position="304"/>
        <end position="324"/>
    </location>
</feature>
<dbReference type="PANTHER" id="PTHR23522:SF4">
    <property type="entry name" value="NUCLEOSIDE PERMEASE NUPG-RELATED"/>
    <property type="match status" value="1"/>
</dbReference>
<protein>
    <submittedName>
        <fullName evidence="9">Nucleoside permease</fullName>
    </submittedName>
</protein>
<dbReference type="GO" id="GO:0015212">
    <property type="term" value="F:cytidine transmembrane transporter activity"/>
    <property type="evidence" value="ECO:0007669"/>
    <property type="project" value="TreeGrafter"/>
</dbReference>
<reference evidence="9 10" key="1">
    <citation type="submission" date="2019-08" db="EMBL/GenBank/DDBJ databases">
        <title>Professor.</title>
        <authorList>
            <person name="Park J.S."/>
        </authorList>
    </citation>
    <scope>NUCLEOTIDE SEQUENCE [LARGE SCALE GENOMIC DNA]</scope>
    <source>
        <strain evidence="9 10">176CP5-101</strain>
    </source>
</reference>
<feature type="transmembrane region" description="Helical" evidence="7">
    <location>
        <begin position="51"/>
        <end position="68"/>
    </location>
</feature>
<accession>A0A5C8V887</accession>
<feature type="transmembrane region" description="Helical" evidence="7">
    <location>
        <begin position="73"/>
        <end position="91"/>
    </location>
</feature>
<keyword evidence="4 7" id="KW-0812">Transmembrane</keyword>
<organism evidence="9 10">
    <name type="scientific">Flagellimonas hymeniacidonis</name>
    <dbReference type="NCBI Taxonomy" id="2603628"/>
    <lineage>
        <taxon>Bacteria</taxon>
        <taxon>Pseudomonadati</taxon>
        <taxon>Bacteroidota</taxon>
        <taxon>Flavobacteriia</taxon>
        <taxon>Flavobacteriales</taxon>
        <taxon>Flavobacteriaceae</taxon>
        <taxon>Flagellimonas</taxon>
    </lineage>
</organism>
<gene>
    <name evidence="9" type="ORF">FVB32_03960</name>
</gene>
<feature type="transmembrane region" description="Helical" evidence="7">
    <location>
        <begin position="168"/>
        <end position="186"/>
    </location>
</feature>
<feature type="domain" description="Major facilitator superfamily (MFS) profile" evidence="8">
    <location>
        <begin position="168"/>
        <end position="409"/>
    </location>
</feature>
<feature type="transmembrane region" description="Helical" evidence="7">
    <location>
        <begin position="345"/>
        <end position="362"/>
    </location>
</feature>
<dbReference type="GO" id="GO:0005886">
    <property type="term" value="C:plasma membrane"/>
    <property type="evidence" value="ECO:0007669"/>
    <property type="project" value="UniProtKB-SubCell"/>
</dbReference>
<dbReference type="SUPFAM" id="SSF103473">
    <property type="entry name" value="MFS general substrate transporter"/>
    <property type="match status" value="1"/>
</dbReference>
<feature type="transmembrane region" description="Helical" evidence="7">
    <location>
        <begin position="97"/>
        <end position="120"/>
    </location>
</feature>
<dbReference type="Pfam" id="PF03825">
    <property type="entry name" value="Nuc_H_symport"/>
    <property type="match status" value="1"/>
</dbReference>
<dbReference type="InterPro" id="IPR036259">
    <property type="entry name" value="MFS_trans_sf"/>
</dbReference>
<evidence type="ECO:0000256" key="6">
    <source>
        <dbReference type="ARBA" id="ARBA00023136"/>
    </source>
</evidence>
<dbReference type="Gene3D" id="1.20.1250.20">
    <property type="entry name" value="MFS general substrate transporter like domains"/>
    <property type="match status" value="2"/>
</dbReference>
<keyword evidence="2" id="KW-0813">Transport</keyword>
<feature type="transmembrane region" description="Helical" evidence="7">
    <location>
        <begin position="132"/>
        <end position="153"/>
    </location>
</feature>
<evidence type="ECO:0000256" key="5">
    <source>
        <dbReference type="ARBA" id="ARBA00022989"/>
    </source>
</evidence>
<evidence type="ECO:0000256" key="2">
    <source>
        <dbReference type="ARBA" id="ARBA00022448"/>
    </source>
</evidence>
<proteinExistence type="predicted"/>
<comment type="caution">
    <text evidence="9">The sequence shown here is derived from an EMBL/GenBank/DDBJ whole genome shotgun (WGS) entry which is preliminary data.</text>
</comment>
<dbReference type="PROSITE" id="PS50850">
    <property type="entry name" value="MFS"/>
    <property type="match status" value="1"/>
</dbReference>
<keyword evidence="6 7" id="KW-0472">Membrane</keyword>
<dbReference type="InterPro" id="IPR004740">
    <property type="entry name" value="Nuc_H_symport"/>
</dbReference>
<feature type="transmembrane region" description="Helical" evidence="7">
    <location>
        <begin position="12"/>
        <end position="31"/>
    </location>
</feature>
<name>A0A5C8V887_9FLAO</name>
<dbReference type="RefSeq" id="WP_147741386.1">
    <property type="nucleotide sequence ID" value="NZ_VRUR01000001.1"/>
</dbReference>
<evidence type="ECO:0000256" key="3">
    <source>
        <dbReference type="ARBA" id="ARBA00022475"/>
    </source>
</evidence>
<sequence>MNTKIKFQLSFMMFLEFFIWGGWFVTLGTFLGENLNANGGEIAKAFSTQSWGAIIAPFIIGLIADRYFNAERILGVLHLVGAFLMYQMYGVDDFAAFYPYVLGYMILYMPTLALVNSISFNQMKDPAKEFSLVRVFGTIGWIVAGLIISYVFLWDSPEGRSEGMLKNTFLMVAIASAILGLFSFTLPKTPPRVSKDEKVNIASMLGFDALKLLKDKNFLVFFIASVLICIPLAFYYQNANPFLSEIGVSNPTGKMTIGQISEVLFMLLLPYFFKKYGFKKTILAGMLAWTIRYLLFAFGNPGELAFMLIIGIALHGICYDFFFVSGQIYTDTKAGEKYKSAAQGLITLATYGVGMLIGFWIAGKITDTYLLEDATHTWQTIWMYPAGFALVVFLLFALVFKNEEVEYKN</sequence>
<evidence type="ECO:0000256" key="4">
    <source>
        <dbReference type="ARBA" id="ARBA00022692"/>
    </source>
</evidence>
<evidence type="ECO:0000313" key="10">
    <source>
        <dbReference type="Proteomes" id="UP000321456"/>
    </source>
</evidence>
<dbReference type="PANTHER" id="PTHR23522">
    <property type="entry name" value="BLL5896 PROTEIN"/>
    <property type="match status" value="1"/>
</dbReference>
<dbReference type="Proteomes" id="UP000321456">
    <property type="component" value="Unassembled WGS sequence"/>
</dbReference>
<evidence type="ECO:0000256" key="1">
    <source>
        <dbReference type="ARBA" id="ARBA00004651"/>
    </source>
</evidence>
<feature type="transmembrane region" description="Helical" evidence="7">
    <location>
        <begin position="218"/>
        <end position="236"/>
    </location>
</feature>
<keyword evidence="5 7" id="KW-1133">Transmembrane helix</keyword>
<dbReference type="AlphaFoldDB" id="A0A5C8V887"/>
<feature type="transmembrane region" description="Helical" evidence="7">
    <location>
        <begin position="256"/>
        <end position="273"/>
    </location>
</feature>
<evidence type="ECO:0000256" key="7">
    <source>
        <dbReference type="SAM" id="Phobius"/>
    </source>
</evidence>
<keyword evidence="10" id="KW-1185">Reference proteome</keyword>